<reference evidence="1 2" key="1">
    <citation type="submission" date="2021-06" db="EMBL/GenBank/DDBJ databases">
        <authorList>
            <person name="Palmer J.M."/>
        </authorList>
    </citation>
    <scope>NUCLEOTIDE SEQUENCE [LARGE SCALE GENOMIC DNA]</scope>
    <source>
        <strain evidence="1 2">AS_MEX2019</strain>
        <tissue evidence="1">Muscle</tissue>
    </source>
</reference>
<comment type="caution">
    <text evidence="1">The sequence shown here is derived from an EMBL/GenBank/DDBJ whole genome shotgun (WGS) entry which is preliminary data.</text>
</comment>
<evidence type="ECO:0000313" key="1">
    <source>
        <dbReference type="EMBL" id="MEQ2279658.1"/>
    </source>
</evidence>
<organism evidence="1 2">
    <name type="scientific">Ameca splendens</name>
    <dbReference type="NCBI Taxonomy" id="208324"/>
    <lineage>
        <taxon>Eukaryota</taxon>
        <taxon>Metazoa</taxon>
        <taxon>Chordata</taxon>
        <taxon>Craniata</taxon>
        <taxon>Vertebrata</taxon>
        <taxon>Euteleostomi</taxon>
        <taxon>Actinopterygii</taxon>
        <taxon>Neopterygii</taxon>
        <taxon>Teleostei</taxon>
        <taxon>Neoteleostei</taxon>
        <taxon>Acanthomorphata</taxon>
        <taxon>Ovalentaria</taxon>
        <taxon>Atherinomorphae</taxon>
        <taxon>Cyprinodontiformes</taxon>
        <taxon>Goodeidae</taxon>
        <taxon>Ameca</taxon>
    </lineage>
</organism>
<gene>
    <name evidence="1" type="ORF">AMECASPLE_011649</name>
</gene>
<protein>
    <submittedName>
        <fullName evidence="1">Uncharacterized protein</fullName>
    </submittedName>
</protein>
<evidence type="ECO:0000313" key="2">
    <source>
        <dbReference type="Proteomes" id="UP001469553"/>
    </source>
</evidence>
<dbReference type="EMBL" id="JAHRIP010000707">
    <property type="protein sequence ID" value="MEQ2279658.1"/>
    <property type="molecule type" value="Genomic_DNA"/>
</dbReference>
<keyword evidence="2" id="KW-1185">Reference proteome</keyword>
<proteinExistence type="predicted"/>
<name>A0ABV0XDX5_9TELE</name>
<dbReference type="Proteomes" id="UP001469553">
    <property type="component" value="Unassembled WGS sequence"/>
</dbReference>
<accession>A0ABV0XDX5</accession>
<sequence length="113" mass="12826">MWEISQPQVQHFIAPIFEPNCSHFCIVTVLHHPEIKTHDHHQTVPGLLEEVVDAGHFDPTQCHWAELGGSQFPWIRSNPPQFWIVSGYFTVGTTPDSSVPCLLQIILSSRCLK</sequence>